<dbReference type="GO" id="GO:0017102">
    <property type="term" value="C:methionyl glutamyl tRNA synthetase complex"/>
    <property type="evidence" value="ECO:0007669"/>
    <property type="project" value="TreeGrafter"/>
</dbReference>
<dbReference type="GO" id="GO:0005829">
    <property type="term" value="C:cytosol"/>
    <property type="evidence" value="ECO:0007669"/>
    <property type="project" value="TreeGrafter"/>
</dbReference>
<keyword evidence="3 7" id="KW-0547">Nucleotide-binding</keyword>
<dbReference type="InterPro" id="IPR020061">
    <property type="entry name" value="Glu_tRNA_lig_a-bdl"/>
</dbReference>
<keyword evidence="4 7" id="KW-0067">ATP-binding</keyword>
<dbReference type="OrthoDB" id="1350766at2759"/>
<evidence type="ECO:0000256" key="5">
    <source>
        <dbReference type="ARBA" id="ARBA00022917"/>
    </source>
</evidence>
<protein>
    <submittedName>
        <fullName evidence="12">DUF5666 domain-containing protein</fullName>
    </submittedName>
</protein>
<dbReference type="Pfam" id="PF03950">
    <property type="entry name" value="tRNA-synt_1c_C"/>
    <property type="match status" value="1"/>
</dbReference>
<sequence length="182" mass="20721">MGNGFIREVTKDDPRLPTVRGILRRGLTVEGLKQFIVAQGGSRAIVMMEWDKIWSFNKKVIDPIAPRYTAVACTDGPVRVTVVDAVREESKEVPLHPKNADVGMKTIWYSKTVEIEEMDAKQMKMGDTVTFINWGNMKICDIVKEDNKITEIKARLDLENKDYKKTLKVTWIAETKRGPKIP</sequence>
<dbReference type="Pfam" id="PF00749">
    <property type="entry name" value="tRNA-synt_1c"/>
    <property type="match status" value="1"/>
</dbReference>
<evidence type="ECO:0000256" key="1">
    <source>
        <dbReference type="ARBA" id="ARBA00022490"/>
    </source>
</evidence>
<evidence type="ECO:0000313" key="11">
    <source>
        <dbReference type="Proteomes" id="UP000271098"/>
    </source>
</evidence>
<dbReference type="InterPro" id="IPR020059">
    <property type="entry name" value="Glu/Gln-tRNA-synth_Ib_codon-bd"/>
</dbReference>
<dbReference type="WBParaSite" id="GPUH_0000459101-mRNA-1">
    <property type="protein sequence ID" value="GPUH_0000459101-mRNA-1"/>
    <property type="gene ID" value="GPUH_0000459101"/>
</dbReference>
<comment type="similarity">
    <text evidence="7">Belongs to the class-I aminoacyl-tRNA synthetase family.</text>
</comment>
<feature type="domain" description="Glutamyl/glutaminyl-tRNA synthetase class Ib catalytic" evidence="8">
    <location>
        <begin position="11"/>
        <end position="62"/>
    </location>
</feature>
<dbReference type="Gene3D" id="1.10.1160.10">
    <property type="entry name" value="Glutamyl-trna Synthetase, Domain 2"/>
    <property type="match status" value="1"/>
</dbReference>
<reference evidence="12" key="1">
    <citation type="submission" date="2016-06" db="UniProtKB">
        <authorList>
            <consortium name="WormBaseParasite"/>
        </authorList>
    </citation>
    <scope>IDENTIFICATION</scope>
</reference>
<dbReference type="EMBL" id="UYRT01008828">
    <property type="protein sequence ID" value="VDK46026.1"/>
    <property type="molecule type" value="Genomic_DNA"/>
</dbReference>
<evidence type="ECO:0000259" key="8">
    <source>
        <dbReference type="Pfam" id="PF00749"/>
    </source>
</evidence>
<organism evidence="12">
    <name type="scientific">Gongylonema pulchrum</name>
    <dbReference type="NCBI Taxonomy" id="637853"/>
    <lineage>
        <taxon>Eukaryota</taxon>
        <taxon>Metazoa</taxon>
        <taxon>Ecdysozoa</taxon>
        <taxon>Nematoda</taxon>
        <taxon>Chromadorea</taxon>
        <taxon>Rhabditida</taxon>
        <taxon>Spirurina</taxon>
        <taxon>Spiruromorpha</taxon>
        <taxon>Spiruroidea</taxon>
        <taxon>Gongylonematidae</taxon>
        <taxon>Gongylonema</taxon>
    </lineage>
</organism>
<feature type="domain" description="Glutamyl/glutaminyl-tRNA synthetase class Ib anti-codon binding" evidence="9">
    <location>
        <begin position="65"/>
        <end position="157"/>
    </location>
</feature>
<accession>A0A183D793</accession>
<evidence type="ECO:0000256" key="4">
    <source>
        <dbReference type="ARBA" id="ARBA00022840"/>
    </source>
</evidence>
<dbReference type="SUPFAM" id="SSF50715">
    <property type="entry name" value="Ribosomal protein L25-like"/>
    <property type="match status" value="1"/>
</dbReference>
<dbReference type="AlphaFoldDB" id="A0A183D793"/>
<dbReference type="InterPro" id="IPR050132">
    <property type="entry name" value="Gln/Glu-tRNA_Ligase"/>
</dbReference>
<evidence type="ECO:0000256" key="3">
    <source>
        <dbReference type="ARBA" id="ARBA00022741"/>
    </source>
</evidence>
<keyword evidence="1" id="KW-0963">Cytoplasm</keyword>
<dbReference type="InterPro" id="IPR011035">
    <property type="entry name" value="Ribosomal_bL25/Gln-tRNA_synth"/>
</dbReference>
<dbReference type="Gene3D" id="2.40.240.10">
    <property type="entry name" value="Ribosomal Protein L25, Chain P"/>
    <property type="match status" value="1"/>
</dbReference>
<dbReference type="InterPro" id="IPR020056">
    <property type="entry name" value="Rbsml_bL25/Gln-tRNA_synth_N"/>
</dbReference>
<reference evidence="10 11" key="2">
    <citation type="submission" date="2018-11" db="EMBL/GenBank/DDBJ databases">
        <authorList>
            <consortium name="Pathogen Informatics"/>
        </authorList>
    </citation>
    <scope>NUCLEOTIDE SEQUENCE [LARGE SCALE GENOMIC DNA]</scope>
</reference>
<dbReference type="GO" id="GO:0005524">
    <property type="term" value="F:ATP binding"/>
    <property type="evidence" value="ECO:0007669"/>
    <property type="project" value="UniProtKB-KW"/>
</dbReference>
<gene>
    <name evidence="10" type="ORF">GPUH_LOCUS4584</name>
</gene>
<keyword evidence="5 7" id="KW-0648">Protein biosynthesis</keyword>
<evidence type="ECO:0000313" key="12">
    <source>
        <dbReference type="WBParaSite" id="GPUH_0000459101-mRNA-1"/>
    </source>
</evidence>
<evidence type="ECO:0000256" key="7">
    <source>
        <dbReference type="RuleBase" id="RU363037"/>
    </source>
</evidence>
<dbReference type="GO" id="GO:0004818">
    <property type="term" value="F:glutamate-tRNA ligase activity"/>
    <property type="evidence" value="ECO:0007669"/>
    <property type="project" value="TreeGrafter"/>
</dbReference>
<dbReference type="SUPFAM" id="SSF52374">
    <property type="entry name" value="Nucleotidylyl transferase"/>
    <property type="match status" value="1"/>
</dbReference>
<keyword evidence="2 7" id="KW-0436">Ligase</keyword>
<keyword evidence="6 7" id="KW-0030">Aminoacyl-tRNA synthetase</keyword>
<evidence type="ECO:0000256" key="2">
    <source>
        <dbReference type="ARBA" id="ARBA00022598"/>
    </source>
</evidence>
<dbReference type="PANTHER" id="PTHR43097">
    <property type="entry name" value="GLUTAMINE-TRNA LIGASE"/>
    <property type="match status" value="1"/>
</dbReference>
<dbReference type="Proteomes" id="UP000271098">
    <property type="component" value="Unassembled WGS sequence"/>
</dbReference>
<evidence type="ECO:0000256" key="6">
    <source>
        <dbReference type="ARBA" id="ARBA00023146"/>
    </source>
</evidence>
<name>A0A183D793_9BILA</name>
<dbReference type="InterPro" id="IPR020058">
    <property type="entry name" value="Glu/Gln-tRNA-synth_Ib_cat-dom"/>
</dbReference>
<keyword evidence="11" id="KW-1185">Reference proteome</keyword>
<evidence type="ECO:0000313" key="10">
    <source>
        <dbReference type="EMBL" id="VDK46026.1"/>
    </source>
</evidence>
<proteinExistence type="inferred from homology"/>
<dbReference type="PANTHER" id="PTHR43097:SF5">
    <property type="entry name" value="GLUTAMATE--TRNA LIGASE"/>
    <property type="match status" value="1"/>
</dbReference>
<dbReference type="GO" id="GO:0006424">
    <property type="term" value="P:glutamyl-tRNA aminoacylation"/>
    <property type="evidence" value="ECO:0007669"/>
    <property type="project" value="TreeGrafter"/>
</dbReference>
<evidence type="ECO:0000259" key="9">
    <source>
        <dbReference type="Pfam" id="PF03950"/>
    </source>
</evidence>